<dbReference type="EMBL" id="CP031358">
    <property type="protein sequence ID" value="AXK43939.1"/>
    <property type="molecule type" value="Genomic_DNA"/>
</dbReference>
<dbReference type="KEGG" id="err:DVR09_15910"/>
<keyword evidence="2" id="KW-1185">Reference proteome</keyword>
<proteinExistence type="predicted"/>
<sequence length="171" mass="18830">MSDQKLIATVQLHLAIPEGETHDLVLDSLSEELDGISVMSADAALEITDFQIDSLEDPSAAEKLTIIFFTDVDSVETYIQHVEVGPDDDAFEMAVLQAKREWGGAPSDWENATEIARFPGHLHEDGDKRPEPLFSSIKEKEDEVAECENCGNTDQDGSDDCIDCGLENAFR</sequence>
<protein>
    <submittedName>
        <fullName evidence="1">Uncharacterized protein</fullName>
    </submittedName>
</protein>
<accession>A0A345YJ37</accession>
<evidence type="ECO:0000313" key="1">
    <source>
        <dbReference type="EMBL" id="AXK43939.1"/>
    </source>
</evidence>
<reference evidence="1 2" key="1">
    <citation type="submission" date="2018-07" db="EMBL/GenBank/DDBJ databases">
        <title>Genome sequence of Erythrobacter strain YH-07, an antagonistic bacterium isolated from Yellow Sea.</title>
        <authorList>
            <person name="Tang T."/>
            <person name="Liu Q."/>
            <person name="Sun X."/>
        </authorList>
    </citation>
    <scope>NUCLEOTIDE SEQUENCE [LARGE SCALE GENOMIC DNA]</scope>
    <source>
        <strain evidence="1 2">YH-07</strain>
        <plasmid evidence="1 2">unnamed</plasmid>
    </source>
</reference>
<organism evidence="1 2">
    <name type="scientific">Erythrobacter aureus</name>
    <dbReference type="NCBI Taxonomy" id="2182384"/>
    <lineage>
        <taxon>Bacteria</taxon>
        <taxon>Pseudomonadati</taxon>
        <taxon>Pseudomonadota</taxon>
        <taxon>Alphaproteobacteria</taxon>
        <taxon>Sphingomonadales</taxon>
        <taxon>Erythrobacteraceae</taxon>
        <taxon>Erythrobacter/Porphyrobacter group</taxon>
        <taxon>Erythrobacter</taxon>
    </lineage>
</organism>
<dbReference type="RefSeq" id="WP_115418252.1">
    <property type="nucleotide sequence ID" value="NZ_CP031358.1"/>
</dbReference>
<keyword evidence="1" id="KW-0614">Plasmid</keyword>
<evidence type="ECO:0000313" key="2">
    <source>
        <dbReference type="Proteomes" id="UP000254508"/>
    </source>
</evidence>
<gene>
    <name evidence="1" type="ORF">DVR09_15910</name>
</gene>
<dbReference type="AlphaFoldDB" id="A0A345YJ37"/>
<dbReference type="Proteomes" id="UP000254508">
    <property type="component" value="Plasmid unnamed"/>
</dbReference>
<geneLocation type="plasmid" evidence="1 2">
    <name>unnamed</name>
</geneLocation>
<name>A0A345YJ37_9SPHN</name>